<reference evidence="2" key="1">
    <citation type="journal article" date="2019" name="Sci. Rep.">
        <title>Draft genome of Tanacetum cinerariifolium, the natural source of mosquito coil.</title>
        <authorList>
            <person name="Yamashiro T."/>
            <person name="Shiraishi A."/>
            <person name="Satake H."/>
            <person name="Nakayama K."/>
        </authorList>
    </citation>
    <scope>NUCLEOTIDE SEQUENCE</scope>
</reference>
<proteinExistence type="predicted"/>
<accession>A0A699XC85</accession>
<dbReference type="AlphaFoldDB" id="A0A699XC85"/>
<organism evidence="2">
    <name type="scientific">Tanacetum cinerariifolium</name>
    <name type="common">Dalmatian daisy</name>
    <name type="synonym">Chrysanthemum cinerariifolium</name>
    <dbReference type="NCBI Taxonomy" id="118510"/>
    <lineage>
        <taxon>Eukaryota</taxon>
        <taxon>Viridiplantae</taxon>
        <taxon>Streptophyta</taxon>
        <taxon>Embryophyta</taxon>
        <taxon>Tracheophyta</taxon>
        <taxon>Spermatophyta</taxon>
        <taxon>Magnoliopsida</taxon>
        <taxon>eudicotyledons</taxon>
        <taxon>Gunneridae</taxon>
        <taxon>Pentapetalae</taxon>
        <taxon>asterids</taxon>
        <taxon>campanulids</taxon>
        <taxon>Asterales</taxon>
        <taxon>Asteraceae</taxon>
        <taxon>Asteroideae</taxon>
        <taxon>Anthemideae</taxon>
        <taxon>Anthemidinae</taxon>
        <taxon>Tanacetum</taxon>
    </lineage>
</organism>
<evidence type="ECO:0000313" key="2">
    <source>
        <dbReference type="EMBL" id="GFD56793.1"/>
    </source>
</evidence>
<feature type="non-terminal residue" evidence="2">
    <location>
        <position position="1"/>
    </location>
</feature>
<dbReference type="EMBL" id="BKCJ011833450">
    <property type="protein sequence ID" value="GFD56793.1"/>
    <property type="molecule type" value="Genomic_DNA"/>
</dbReference>
<feature type="region of interest" description="Disordered" evidence="1">
    <location>
        <begin position="1"/>
        <end position="22"/>
    </location>
</feature>
<protein>
    <submittedName>
        <fullName evidence="2">Uncharacterized protein</fullName>
    </submittedName>
</protein>
<comment type="caution">
    <text evidence="2">The sequence shown here is derived from an EMBL/GenBank/DDBJ whole genome shotgun (WGS) entry which is preliminary data.</text>
</comment>
<evidence type="ECO:0000256" key="1">
    <source>
        <dbReference type="SAM" id="MobiDB-lite"/>
    </source>
</evidence>
<gene>
    <name evidence="2" type="ORF">Tci_928762</name>
</gene>
<name>A0A699XC85_TANCI</name>
<sequence>AALGGQRQPDAEARRDTQGAAVADDDGVEIGAVAAAGVAGVVDVTAAPALAGFVVGHGAHHVLVDGAGLG</sequence>